<comment type="caution">
    <text evidence="1">The sequence shown here is derived from an EMBL/GenBank/DDBJ whole genome shotgun (WGS) entry which is preliminary data.</text>
</comment>
<reference evidence="1 2" key="1">
    <citation type="submission" date="2020-08" db="EMBL/GenBank/DDBJ databases">
        <title>Plant Genome Project.</title>
        <authorList>
            <person name="Zhang R.-G."/>
        </authorList>
    </citation>
    <scope>NUCLEOTIDE SEQUENCE [LARGE SCALE GENOMIC DNA]</scope>
    <source>
        <strain evidence="1">WSP0</strain>
        <tissue evidence="1">Leaf</tissue>
    </source>
</reference>
<name>A0AAV6JVQ7_9ERIC</name>
<dbReference type="EMBL" id="JACTNZ010000006">
    <property type="protein sequence ID" value="KAG5544187.1"/>
    <property type="molecule type" value="Genomic_DNA"/>
</dbReference>
<gene>
    <name evidence="1" type="ORF">RHGRI_016815</name>
</gene>
<organism evidence="1 2">
    <name type="scientific">Rhododendron griersonianum</name>
    <dbReference type="NCBI Taxonomy" id="479676"/>
    <lineage>
        <taxon>Eukaryota</taxon>
        <taxon>Viridiplantae</taxon>
        <taxon>Streptophyta</taxon>
        <taxon>Embryophyta</taxon>
        <taxon>Tracheophyta</taxon>
        <taxon>Spermatophyta</taxon>
        <taxon>Magnoliopsida</taxon>
        <taxon>eudicotyledons</taxon>
        <taxon>Gunneridae</taxon>
        <taxon>Pentapetalae</taxon>
        <taxon>asterids</taxon>
        <taxon>Ericales</taxon>
        <taxon>Ericaceae</taxon>
        <taxon>Ericoideae</taxon>
        <taxon>Rhodoreae</taxon>
        <taxon>Rhododendron</taxon>
    </lineage>
</organism>
<proteinExistence type="predicted"/>
<sequence>MAAILILRLSSVCGSAVSAAALLSVMAAAVLAAQVWMFLEQFSSDVGLLYLSCGWLSNSAHKIEVQQN</sequence>
<keyword evidence="2" id="KW-1185">Reference proteome</keyword>
<evidence type="ECO:0000313" key="1">
    <source>
        <dbReference type="EMBL" id="KAG5544187.1"/>
    </source>
</evidence>
<dbReference type="Proteomes" id="UP000823749">
    <property type="component" value="Chromosome 6"/>
</dbReference>
<dbReference type="AlphaFoldDB" id="A0AAV6JVQ7"/>
<evidence type="ECO:0000313" key="2">
    <source>
        <dbReference type="Proteomes" id="UP000823749"/>
    </source>
</evidence>
<protein>
    <submittedName>
        <fullName evidence="1">Uncharacterized protein</fullName>
    </submittedName>
</protein>
<accession>A0AAV6JVQ7</accession>